<feature type="transmembrane region" description="Helical" evidence="1">
    <location>
        <begin position="105"/>
        <end position="125"/>
    </location>
</feature>
<comment type="caution">
    <text evidence="2">The sequence shown here is derived from an EMBL/GenBank/DDBJ whole genome shotgun (WGS) entry which is preliminary data.</text>
</comment>
<feature type="transmembrane region" description="Helical" evidence="1">
    <location>
        <begin position="253"/>
        <end position="272"/>
    </location>
</feature>
<feature type="transmembrane region" description="Helical" evidence="1">
    <location>
        <begin position="279"/>
        <end position="303"/>
    </location>
</feature>
<evidence type="ECO:0000256" key="1">
    <source>
        <dbReference type="SAM" id="Phobius"/>
    </source>
</evidence>
<organism evidence="2 3">
    <name type="scientific">Sphingomonas edaphi</name>
    <dbReference type="NCBI Taxonomy" id="2315689"/>
    <lineage>
        <taxon>Bacteria</taxon>
        <taxon>Pseudomonadati</taxon>
        <taxon>Pseudomonadota</taxon>
        <taxon>Alphaproteobacteria</taxon>
        <taxon>Sphingomonadales</taxon>
        <taxon>Sphingomonadaceae</taxon>
        <taxon>Sphingomonas</taxon>
    </lineage>
</organism>
<dbReference type="RefSeq" id="WP_119533171.1">
    <property type="nucleotide sequence ID" value="NZ_QXTF01000002.1"/>
</dbReference>
<evidence type="ECO:0000313" key="3">
    <source>
        <dbReference type="Proteomes" id="UP000285023"/>
    </source>
</evidence>
<keyword evidence="1" id="KW-1133">Transmembrane helix</keyword>
<feature type="transmembrane region" description="Helical" evidence="1">
    <location>
        <begin position="38"/>
        <end position="58"/>
    </location>
</feature>
<keyword evidence="1" id="KW-0812">Transmembrane</keyword>
<protein>
    <submittedName>
        <fullName evidence="2">Uncharacterized protein</fullName>
    </submittedName>
</protein>
<dbReference type="OrthoDB" id="7556348at2"/>
<name>A0A418Q096_9SPHN</name>
<dbReference type="EMBL" id="QXTF01000002">
    <property type="protein sequence ID" value="RIX29282.1"/>
    <property type="molecule type" value="Genomic_DNA"/>
</dbReference>
<evidence type="ECO:0000313" key="2">
    <source>
        <dbReference type="EMBL" id="RIX29282.1"/>
    </source>
</evidence>
<proteinExistence type="predicted"/>
<feature type="transmembrane region" description="Helical" evidence="1">
    <location>
        <begin position="12"/>
        <end position="32"/>
    </location>
</feature>
<gene>
    <name evidence="2" type="ORF">D3M59_08265</name>
</gene>
<keyword evidence="3" id="KW-1185">Reference proteome</keyword>
<reference evidence="2 3" key="1">
    <citation type="submission" date="2018-09" db="EMBL/GenBank/DDBJ databases">
        <title>Sphingomonas sp. DAC4.</title>
        <authorList>
            <person name="Seo T."/>
        </authorList>
    </citation>
    <scope>NUCLEOTIDE SEQUENCE [LARGE SCALE GENOMIC DNA]</scope>
    <source>
        <strain evidence="2 3">DAC4</strain>
    </source>
</reference>
<accession>A0A418Q096</accession>
<feature type="transmembrane region" description="Helical" evidence="1">
    <location>
        <begin position="79"/>
        <end position="99"/>
    </location>
</feature>
<keyword evidence="1" id="KW-0472">Membrane</keyword>
<feature type="transmembrane region" description="Helical" evidence="1">
    <location>
        <begin position="137"/>
        <end position="156"/>
    </location>
</feature>
<dbReference type="Proteomes" id="UP000285023">
    <property type="component" value="Unassembled WGS sequence"/>
</dbReference>
<dbReference type="AlphaFoldDB" id="A0A418Q096"/>
<sequence>MIKKRRIAQLTWREYLPMALVIALWGVIVAAIGHADAARLLAAVTLIRAIQMLTRLATSLAVRRRMLAPRTIRRQARRVAVNLQLATLLLGLLLVAAIVEGLKVAGHQEVAAFLPFVALGMPARYVRLADARTVSPYFRLALGASGLATVLVGWALGWHAAAMGFAFGAREWVAYAVLRWWPRTPYKPKVPMENPLHFAEIARNSAIMGRRLLTYRVTKTILTVFGPFGNAAARTGRELQWIRKIEPYVPHHFGGFVAFSLGLFGAAAVVLWHSTEPAAALLASGLCQMGGAAANVVLLWHWLPPKGSEVLPIDDDDDE</sequence>